<dbReference type="PANTHER" id="PTHR47331">
    <property type="entry name" value="PHD-TYPE DOMAIN-CONTAINING PROTEIN"/>
    <property type="match status" value="1"/>
</dbReference>
<accession>A0ABD2WYB1</accession>
<organism evidence="2 3">
    <name type="scientific">Trichogramma kaykai</name>
    <dbReference type="NCBI Taxonomy" id="54128"/>
    <lineage>
        <taxon>Eukaryota</taxon>
        <taxon>Metazoa</taxon>
        <taxon>Ecdysozoa</taxon>
        <taxon>Arthropoda</taxon>
        <taxon>Hexapoda</taxon>
        <taxon>Insecta</taxon>
        <taxon>Pterygota</taxon>
        <taxon>Neoptera</taxon>
        <taxon>Endopterygota</taxon>
        <taxon>Hymenoptera</taxon>
        <taxon>Apocrita</taxon>
        <taxon>Proctotrupomorpha</taxon>
        <taxon>Chalcidoidea</taxon>
        <taxon>Trichogrammatidae</taxon>
        <taxon>Trichogramma</taxon>
    </lineage>
</organism>
<keyword evidence="3" id="KW-1185">Reference proteome</keyword>
<dbReference type="GO" id="GO:0071897">
    <property type="term" value="P:DNA biosynthetic process"/>
    <property type="evidence" value="ECO:0007669"/>
    <property type="project" value="UniProtKB-ARBA"/>
</dbReference>
<name>A0ABD2WYB1_9HYME</name>
<proteinExistence type="predicted"/>
<evidence type="ECO:0000256" key="1">
    <source>
        <dbReference type="SAM" id="MobiDB-lite"/>
    </source>
</evidence>
<protein>
    <recommendedName>
        <fullName evidence="4">Reverse transcriptase domain-containing protein</fullName>
    </recommendedName>
</protein>
<dbReference type="AlphaFoldDB" id="A0ABD2WYB1"/>
<evidence type="ECO:0008006" key="4">
    <source>
        <dbReference type="Google" id="ProtNLM"/>
    </source>
</evidence>
<gene>
    <name evidence="2" type="ORF">TKK_008318</name>
</gene>
<reference evidence="2 3" key="1">
    <citation type="journal article" date="2024" name="bioRxiv">
        <title>A reference genome for Trichogramma kaykai: A tiny desert-dwelling parasitoid wasp with competing sex-ratio distorters.</title>
        <authorList>
            <person name="Culotta J."/>
            <person name="Lindsey A.R."/>
        </authorList>
    </citation>
    <scope>NUCLEOTIDE SEQUENCE [LARGE SCALE GENOMIC DNA]</scope>
    <source>
        <strain evidence="2 3">KSX58</strain>
    </source>
</reference>
<dbReference type="InterPro" id="IPR043502">
    <property type="entry name" value="DNA/RNA_pol_sf"/>
</dbReference>
<comment type="caution">
    <text evidence="2">The sequence shown here is derived from an EMBL/GenBank/DDBJ whole genome shotgun (WGS) entry which is preliminary data.</text>
</comment>
<dbReference type="Proteomes" id="UP001627154">
    <property type="component" value="Unassembled WGS sequence"/>
</dbReference>
<evidence type="ECO:0000313" key="3">
    <source>
        <dbReference type="Proteomes" id="UP001627154"/>
    </source>
</evidence>
<sequence>MTRCPRFAQEYRSFMKTYIELGHMTEIPRHQIECRYPAYYIPHHGIWQVSDHGPRLRVVFDASRPTSSGVSLNDVMCRGPNLWRDIWLVLLRWRQHRIAFCTNVQMMYRQILIDERDVDWQLTLWSPCAAEPARHYRLKTVTYGTSCAPYLALRTIQHLCTDEGARFHAAQHAILNDRYVDDILFGGPDLVTTRELGDELIQLMKAGGFTLHNWVLWYPHLLEELNADDCLRPAWVLFTDEDPVKELGVAWNPQRDPLSLRHATSNREPHSKREVLAALARIYDPCGWVAPATLFAKIYSPGPRQTARSLNPTVDTIDAHVDGCHHSRLRSCQLTSYGRRCLFATSTRRSRPTESSSLKDQACIHQEFEGRPTQGTTPPWLSNPPEAWPSTHGSLDGVALGGQAICLHVAAQEVPADDYITRFSDLGRLLRFLVRLRRWIQCKLHRRSTPAVLSPMTCGELNGAFKACVRLSQSQSFEGELTIIWVGLAVLVRSPLTTIDPFICSDGLLRVSGRLHQSQLAFDRKHPPIMDGSNALAALIIGWAHLQTLHGGLRATYVQVL</sequence>
<evidence type="ECO:0000313" key="2">
    <source>
        <dbReference type="EMBL" id="KAL3398109.1"/>
    </source>
</evidence>
<dbReference type="EMBL" id="JBJJXI010000060">
    <property type="protein sequence ID" value="KAL3398109.1"/>
    <property type="molecule type" value="Genomic_DNA"/>
</dbReference>
<dbReference type="SUPFAM" id="SSF56672">
    <property type="entry name" value="DNA/RNA polymerases"/>
    <property type="match status" value="1"/>
</dbReference>
<feature type="region of interest" description="Disordered" evidence="1">
    <location>
        <begin position="369"/>
        <end position="388"/>
    </location>
</feature>